<feature type="domain" description="YCII-related" evidence="2">
    <location>
        <begin position="47"/>
        <end position="150"/>
    </location>
</feature>
<proteinExistence type="predicted"/>
<dbReference type="Pfam" id="PF03795">
    <property type="entry name" value="YCII"/>
    <property type="match status" value="1"/>
</dbReference>
<dbReference type="Gene3D" id="3.30.70.1060">
    <property type="entry name" value="Dimeric alpha+beta barrel"/>
    <property type="match status" value="1"/>
</dbReference>
<gene>
    <name evidence="3" type="ORF">TWF106_006234</name>
</gene>
<dbReference type="SUPFAM" id="SSF54909">
    <property type="entry name" value="Dimeric alpha+beta barrel"/>
    <property type="match status" value="1"/>
</dbReference>
<evidence type="ECO:0000256" key="1">
    <source>
        <dbReference type="SAM" id="MobiDB-lite"/>
    </source>
</evidence>
<dbReference type="AlphaFoldDB" id="A0A7C8R036"/>
<evidence type="ECO:0000313" key="3">
    <source>
        <dbReference type="EMBL" id="KAF3228715.1"/>
    </source>
</evidence>
<feature type="region of interest" description="Disordered" evidence="1">
    <location>
        <begin position="171"/>
        <end position="195"/>
    </location>
</feature>
<dbReference type="EMBL" id="WIWS01000003">
    <property type="protein sequence ID" value="KAF3228715.1"/>
    <property type="molecule type" value="Genomic_DNA"/>
</dbReference>
<protein>
    <recommendedName>
        <fullName evidence="2">YCII-related domain-containing protein</fullName>
    </recommendedName>
</protein>
<evidence type="ECO:0000259" key="2">
    <source>
        <dbReference type="Pfam" id="PF03795"/>
    </source>
</evidence>
<accession>A0A7C8R036</accession>
<comment type="caution">
    <text evidence="3">The sequence shown here is derived from an EMBL/GenBank/DDBJ whole genome shotgun (WGS) entry which is preliminary data.</text>
</comment>
<name>A0A7C8R036_ORBOL</name>
<dbReference type="Proteomes" id="UP000472727">
    <property type="component" value="Unassembled WGS sequence"/>
</dbReference>
<evidence type="ECO:0000313" key="4">
    <source>
        <dbReference type="Proteomes" id="UP000472727"/>
    </source>
</evidence>
<dbReference type="InterPro" id="IPR011008">
    <property type="entry name" value="Dimeric_a/b-barrel"/>
</dbReference>
<reference evidence="3 4" key="1">
    <citation type="submission" date="2019-06" db="EMBL/GenBank/DDBJ databases">
        <authorList>
            <person name="Palmer J.M."/>
        </authorList>
    </citation>
    <scope>NUCLEOTIDE SEQUENCE [LARGE SCALE GENOMIC DNA]</scope>
    <source>
        <strain evidence="3 4">TWF106</strain>
    </source>
</reference>
<dbReference type="InterPro" id="IPR005545">
    <property type="entry name" value="YCII"/>
</dbReference>
<sequence>MWGNRCTEPYFVDVTDTNRWTCSTVWAGLVGLVSRQNGLSREFMPRFILFIRADEDSESGKMPPREAIEAMTSFWKELVAANVLVYGDGMHASSKSTRIIFPGNGVSPMLKSGPFPVNEVVAGFWILDVKDYDEALVWAKKCPVIDAPQGCTLELRQFITMEDARDSFTDEMREEHAKGRKLLDDKLGFQKPTSD</sequence>
<organism evidence="3 4">
    <name type="scientific">Orbilia oligospora</name>
    <name type="common">Nematode-trapping fungus</name>
    <name type="synonym">Arthrobotrys oligospora</name>
    <dbReference type="NCBI Taxonomy" id="2813651"/>
    <lineage>
        <taxon>Eukaryota</taxon>
        <taxon>Fungi</taxon>
        <taxon>Dikarya</taxon>
        <taxon>Ascomycota</taxon>
        <taxon>Pezizomycotina</taxon>
        <taxon>Orbiliomycetes</taxon>
        <taxon>Orbiliales</taxon>
        <taxon>Orbiliaceae</taxon>
        <taxon>Orbilia</taxon>
    </lineage>
</organism>
<dbReference type="PANTHER" id="PTHR35174">
    <property type="entry name" value="BLL7171 PROTEIN-RELATED"/>
    <property type="match status" value="1"/>
</dbReference>